<gene>
    <name evidence="1" type="ORF">CLIB1423_17S01706</name>
</gene>
<evidence type="ECO:0000313" key="2">
    <source>
        <dbReference type="Proteomes" id="UP000837801"/>
    </source>
</evidence>
<accession>A0A9P0QUI2</accession>
<protein>
    <submittedName>
        <fullName evidence="1">Increased recombination centers protein 19</fullName>
    </submittedName>
</protein>
<name>A0A9P0QUI2_9ASCO</name>
<dbReference type="Proteomes" id="UP000837801">
    <property type="component" value="Unassembled WGS sequence"/>
</dbReference>
<proteinExistence type="predicted"/>
<dbReference type="EMBL" id="CAKXYY010000017">
    <property type="protein sequence ID" value="CAH2354551.1"/>
    <property type="molecule type" value="Genomic_DNA"/>
</dbReference>
<evidence type="ECO:0000313" key="1">
    <source>
        <dbReference type="EMBL" id="CAH2354551.1"/>
    </source>
</evidence>
<comment type="caution">
    <text evidence="1">The sequence shown here is derived from an EMBL/GenBank/DDBJ whole genome shotgun (WGS) entry which is preliminary data.</text>
</comment>
<dbReference type="AlphaFoldDB" id="A0A9P0QUI2"/>
<reference evidence="1" key="1">
    <citation type="submission" date="2022-03" db="EMBL/GenBank/DDBJ databases">
        <authorList>
            <person name="Legras J.-L."/>
            <person name="Devillers H."/>
            <person name="Grondin C."/>
        </authorList>
    </citation>
    <scope>NUCLEOTIDE SEQUENCE</scope>
    <source>
        <strain evidence="1">CLIB 1423</strain>
    </source>
</reference>
<sequence length="213" mass="25042">MSFPIVSKFGVLVPKSYTITYSSIENFSYKKQLLVLYKRFYKLRLYQADSHSKMNYVKYLKRKIKYEDFNLRRRIFLEQNCVEDLSPTDIVRRMVNTLAFVQNASVFNRTYENEARLNGNKNSSKETSGLYAGTIESQILATILHMEYSMPTSVKVDHKFSWVDKLNMVVSQIETPLKFEKSSLKMESTLVLMGYIDYQENLMSLNESYRICL</sequence>
<organism evidence="1 2">
    <name type="scientific">[Candida] railenensis</name>
    <dbReference type="NCBI Taxonomy" id="45579"/>
    <lineage>
        <taxon>Eukaryota</taxon>
        <taxon>Fungi</taxon>
        <taxon>Dikarya</taxon>
        <taxon>Ascomycota</taxon>
        <taxon>Saccharomycotina</taxon>
        <taxon>Pichiomycetes</taxon>
        <taxon>Debaryomycetaceae</taxon>
        <taxon>Kurtzmaniella</taxon>
    </lineage>
</organism>
<dbReference type="OrthoDB" id="3991133at2759"/>
<keyword evidence="2" id="KW-1185">Reference proteome</keyword>